<dbReference type="InterPro" id="IPR029064">
    <property type="entry name" value="Ribosomal_eL30-like_sf"/>
</dbReference>
<dbReference type="SUPFAM" id="SSF160515">
    <property type="entry name" value="YueI-like"/>
    <property type="match status" value="1"/>
</dbReference>
<organism evidence="2 3">
    <name type="scientific">Bacillus spongiae</name>
    <dbReference type="NCBI Taxonomy" id="2683610"/>
    <lineage>
        <taxon>Bacteria</taxon>
        <taxon>Bacillati</taxon>
        <taxon>Bacillota</taxon>
        <taxon>Bacilli</taxon>
        <taxon>Bacillales</taxon>
        <taxon>Bacillaceae</taxon>
        <taxon>Bacillus</taxon>
    </lineage>
</organism>
<feature type="region of interest" description="Disordered" evidence="1">
    <location>
        <begin position="123"/>
        <end position="145"/>
    </location>
</feature>
<dbReference type="EMBL" id="JBBAXC010000007">
    <property type="protein sequence ID" value="MEI5907402.1"/>
    <property type="molecule type" value="Genomic_DNA"/>
</dbReference>
<evidence type="ECO:0000256" key="1">
    <source>
        <dbReference type="SAM" id="MobiDB-lite"/>
    </source>
</evidence>
<sequence>MVKKSVDDYLQEGMYGKKELKPDERRRYLGTFRERVLVALTKSQVRKKGVYQEIEELMKSHPKAHLLLNGNMNYSYLSDYIKKANQFNLHYTMVTNKEYDCEYGLVLAYDYAINKKDILLSDNEDSPKASSPQKKPSLFHKLFKK</sequence>
<proteinExistence type="predicted"/>
<gene>
    <name evidence="2" type="ORF">WAK64_10070</name>
</gene>
<dbReference type="InterPro" id="IPR012543">
    <property type="entry name" value="DUF1694"/>
</dbReference>
<name>A0ABU8HDQ6_9BACI</name>
<dbReference type="Pfam" id="PF07997">
    <property type="entry name" value="DUF1694"/>
    <property type="match status" value="1"/>
</dbReference>
<evidence type="ECO:0000313" key="2">
    <source>
        <dbReference type="EMBL" id="MEI5907402.1"/>
    </source>
</evidence>
<dbReference type="PIRSF" id="PIRSF034303">
    <property type="entry name" value="DUF1694"/>
    <property type="match status" value="1"/>
</dbReference>
<dbReference type="Gene3D" id="3.30.1330.30">
    <property type="match status" value="1"/>
</dbReference>
<evidence type="ECO:0000313" key="3">
    <source>
        <dbReference type="Proteomes" id="UP001312865"/>
    </source>
</evidence>
<reference evidence="2 3" key="1">
    <citation type="journal article" date="2018" name="J. Microbiol.">
        <title>Bacillus spongiae sp. nov., isolated from sponge of Jeju Island.</title>
        <authorList>
            <person name="Lee G.E."/>
            <person name="Im W.T."/>
            <person name="Park J.S."/>
        </authorList>
    </citation>
    <scope>NUCLEOTIDE SEQUENCE [LARGE SCALE GENOMIC DNA]</scope>
    <source>
        <strain evidence="2 3">135PIL107-10</strain>
    </source>
</reference>
<dbReference type="Proteomes" id="UP001312865">
    <property type="component" value="Unassembled WGS sequence"/>
</dbReference>
<dbReference type="RefSeq" id="WP_336586841.1">
    <property type="nucleotide sequence ID" value="NZ_JBBAXC010000007.1"/>
</dbReference>
<protein>
    <submittedName>
        <fullName evidence="2">YueI family protein</fullName>
    </submittedName>
</protein>
<keyword evidence="3" id="KW-1185">Reference proteome</keyword>
<comment type="caution">
    <text evidence="2">The sequence shown here is derived from an EMBL/GenBank/DDBJ whole genome shotgun (WGS) entry which is preliminary data.</text>
</comment>
<accession>A0ABU8HDQ6</accession>